<proteinExistence type="predicted"/>
<accession>A0A420BFP3</accession>
<dbReference type="EMBL" id="RAPY01000001">
    <property type="protein sequence ID" value="RKE55518.1"/>
    <property type="molecule type" value="Genomic_DNA"/>
</dbReference>
<protein>
    <submittedName>
        <fullName evidence="2">Uncharacterized protein</fullName>
    </submittedName>
</protein>
<feature type="signal peptide" evidence="1">
    <location>
        <begin position="1"/>
        <end position="20"/>
    </location>
</feature>
<sequence length="168" mass="19331">MKWIFCILIFVIMETNAAFAQASLKSGVYEFTDITSPDTLGKGRENLLNFEKKTIRRTLIVSNDTICYQIGEHTQTPAASFGIQADYRLKLRHRNNGFGAKSKTVKLKLVILNDEIITVEVLAGKANYFYSGGQYFKRVIAIPFERKTLTFKRRLTPQDIEKLWEQEQ</sequence>
<feature type="chain" id="PRO_5019244550" evidence="1">
    <location>
        <begin position="21"/>
        <end position="168"/>
    </location>
</feature>
<organism evidence="2 3">
    <name type="scientific">Sphingobacterium detergens</name>
    <dbReference type="NCBI Taxonomy" id="1145106"/>
    <lineage>
        <taxon>Bacteria</taxon>
        <taxon>Pseudomonadati</taxon>
        <taxon>Bacteroidota</taxon>
        <taxon>Sphingobacteriia</taxon>
        <taxon>Sphingobacteriales</taxon>
        <taxon>Sphingobacteriaceae</taxon>
        <taxon>Sphingobacterium</taxon>
    </lineage>
</organism>
<reference evidence="2 3" key="1">
    <citation type="submission" date="2018-09" db="EMBL/GenBank/DDBJ databases">
        <title>Genomic Encyclopedia of Type Strains, Phase III (KMG-III): the genomes of soil and plant-associated and newly described type strains.</title>
        <authorList>
            <person name="Whitman W."/>
        </authorList>
    </citation>
    <scope>NUCLEOTIDE SEQUENCE [LARGE SCALE GENOMIC DNA]</scope>
    <source>
        <strain evidence="2 3">CECT 7938</strain>
    </source>
</reference>
<comment type="caution">
    <text evidence="2">The sequence shown here is derived from an EMBL/GenBank/DDBJ whole genome shotgun (WGS) entry which is preliminary data.</text>
</comment>
<keyword evidence="1" id="KW-0732">Signal</keyword>
<evidence type="ECO:0000313" key="3">
    <source>
        <dbReference type="Proteomes" id="UP000286246"/>
    </source>
</evidence>
<name>A0A420BFP3_SPHD1</name>
<keyword evidence="3" id="KW-1185">Reference proteome</keyword>
<dbReference type="Proteomes" id="UP000286246">
    <property type="component" value="Unassembled WGS sequence"/>
</dbReference>
<dbReference type="RefSeq" id="WP_147420308.1">
    <property type="nucleotide sequence ID" value="NZ_RAPY01000001.1"/>
</dbReference>
<evidence type="ECO:0000256" key="1">
    <source>
        <dbReference type="SAM" id="SignalP"/>
    </source>
</evidence>
<dbReference type="AlphaFoldDB" id="A0A420BFP3"/>
<evidence type="ECO:0000313" key="2">
    <source>
        <dbReference type="EMBL" id="RKE55518.1"/>
    </source>
</evidence>
<gene>
    <name evidence="2" type="ORF">DFQ12_0350</name>
</gene>